<dbReference type="RefSeq" id="WP_070230489.1">
    <property type="nucleotide sequence ID" value="NZ_BJYO01000004.1"/>
</dbReference>
<dbReference type="Pfam" id="PF04237">
    <property type="entry name" value="YjbR"/>
    <property type="match status" value="1"/>
</dbReference>
<name>A0A288Q6V6_9LACO</name>
<protein>
    <submittedName>
        <fullName evidence="1">Putative DNA-binding protein (MmcQ/YjbR family)</fullName>
    </submittedName>
</protein>
<dbReference type="InterPro" id="IPR058532">
    <property type="entry name" value="YjbR/MT2646/Rv2570-like"/>
</dbReference>
<dbReference type="PANTHER" id="PTHR35145">
    <property type="entry name" value="CYTOPLASMIC PROTEIN-RELATED"/>
    <property type="match status" value="1"/>
</dbReference>
<dbReference type="Gene3D" id="3.90.1150.30">
    <property type="match status" value="1"/>
</dbReference>
<dbReference type="AlphaFoldDB" id="A0A288Q6V6"/>
<reference evidence="1 2" key="1">
    <citation type="submission" date="2018-07" db="EMBL/GenBank/DDBJ databases">
        <title>Genomic Encyclopedia of Type Strains, Phase III (KMG-III): the genomes of soil and plant-associated and newly described type strains.</title>
        <authorList>
            <person name="Whitman W."/>
        </authorList>
    </citation>
    <scope>NUCLEOTIDE SEQUENCE [LARGE SCALE GENOMIC DNA]</scope>
    <source>
        <strain evidence="1 2">CECT 7031</strain>
    </source>
</reference>
<organism evidence="1 2">
    <name type="scientific">Weissella soli</name>
    <dbReference type="NCBI Taxonomy" id="155866"/>
    <lineage>
        <taxon>Bacteria</taxon>
        <taxon>Bacillati</taxon>
        <taxon>Bacillota</taxon>
        <taxon>Bacilli</taxon>
        <taxon>Lactobacillales</taxon>
        <taxon>Lactobacillaceae</taxon>
        <taxon>Weissella</taxon>
    </lineage>
</organism>
<dbReference type="EMBL" id="QRAS01000003">
    <property type="protein sequence ID" value="RDL05358.1"/>
    <property type="molecule type" value="Genomic_DNA"/>
</dbReference>
<dbReference type="InterPro" id="IPR007351">
    <property type="entry name" value="YjbR"/>
</dbReference>
<dbReference type="InterPro" id="IPR038056">
    <property type="entry name" value="YjbR-like_sf"/>
</dbReference>
<dbReference type="Proteomes" id="UP000254912">
    <property type="component" value="Unassembled WGS sequence"/>
</dbReference>
<sequence length="113" mass="13434">MHRQELIDLVKLTTHSFEDYPFNTAHRQDKIIWTVMRRVTNQKIIALIFEKNDALMIDLKLTPDHGEIMRQRQGVYPGYHMNKTHWNNIIVNDTDLSKTELINMIKESDRLTS</sequence>
<proteinExistence type="predicted"/>
<keyword evidence="1" id="KW-0238">DNA-binding</keyword>
<comment type="caution">
    <text evidence="1">The sequence shown here is derived from an EMBL/GenBank/DDBJ whole genome shotgun (WGS) entry which is preliminary data.</text>
</comment>
<evidence type="ECO:0000313" key="1">
    <source>
        <dbReference type="EMBL" id="RDL05358.1"/>
    </source>
</evidence>
<gene>
    <name evidence="1" type="ORF">DFP99_1315</name>
</gene>
<accession>A0A288Q6V6</accession>
<evidence type="ECO:0000313" key="2">
    <source>
        <dbReference type="Proteomes" id="UP000254912"/>
    </source>
</evidence>
<keyword evidence="2" id="KW-1185">Reference proteome</keyword>
<dbReference type="KEGG" id="wso:WSWS_01294"/>
<dbReference type="GeneID" id="94546480"/>
<dbReference type="PANTHER" id="PTHR35145:SF1">
    <property type="entry name" value="CYTOPLASMIC PROTEIN"/>
    <property type="match status" value="1"/>
</dbReference>
<dbReference type="GO" id="GO:0003677">
    <property type="term" value="F:DNA binding"/>
    <property type="evidence" value="ECO:0007669"/>
    <property type="project" value="UniProtKB-KW"/>
</dbReference>
<dbReference type="SUPFAM" id="SSF142906">
    <property type="entry name" value="YjbR-like"/>
    <property type="match status" value="1"/>
</dbReference>